<dbReference type="InterPro" id="IPR013249">
    <property type="entry name" value="RNA_pol_sigma70_r4_t2"/>
</dbReference>
<accession>A0A800MWL7</accession>
<dbReference type="Pfam" id="PF08281">
    <property type="entry name" value="Sigma70_r4_2"/>
    <property type="match status" value="1"/>
</dbReference>
<dbReference type="InterPro" id="IPR013325">
    <property type="entry name" value="RNA_pol_sigma_r2"/>
</dbReference>
<sequence length="162" mass="19223">MESFEQISAQYEPMIHDIMHKLNIYKNTEEFHQLGLITLWQAWKNHDDEKGNLFSYAYGMVKGKMMNELTRQTSQIDRYIYPEEDFWEMIEDTSPAPSPELTQELYKKCGMLSENQMKWLQYTLYDGLSIREIAEKEGVSLSAVKNWRQGAREKLNKILQIN</sequence>
<dbReference type="Gene3D" id="1.10.10.10">
    <property type="entry name" value="Winged helix-like DNA-binding domain superfamily/Winged helix DNA-binding domain"/>
    <property type="match status" value="1"/>
</dbReference>
<dbReference type="RefSeq" id="WP_159345162.1">
    <property type="nucleotide sequence ID" value="NZ_JBALOT010000023.1"/>
</dbReference>
<protein>
    <recommendedName>
        <fullName evidence="5">DNA-directed RNA polymerase</fullName>
    </recommendedName>
</protein>
<dbReference type="OrthoDB" id="9783788at2"/>
<dbReference type="GO" id="GO:0016987">
    <property type="term" value="F:sigma factor activity"/>
    <property type="evidence" value="ECO:0007669"/>
    <property type="project" value="InterPro"/>
</dbReference>
<dbReference type="AlphaFoldDB" id="A0A800MWL7"/>
<evidence type="ECO:0000259" key="2">
    <source>
        <dbReference type="Pfam" id="PF08281"/>
    </source>
</evidence>
<evidence type="ECO:0000259" key="1">
    <source>
        <dbReference type="Pfam" id="PF04542"/>
    </source>
</evidence>
<dbReference type="EMBL" id="VDEM01000023">
    <property type="protein sequence ID" value="KAF0823846.1"/>
    <property type="molecule type" value="Genomic_DNA"/>
</dbReference>
<dbReference type="InterPro" id="IPR014284">
    <property type="entry name" value="RNA_pol_sigma-70_dom"/>
</dbReference>
<reference evidence="3 4" key="1">
    <citation type="journal article" date="2020" name="G3 (Bethesda)">
        <title>Whole Genome Sequencing and Comparative Genomics of Two Nematicidal Bacillus Strains Reveals a Wide Range of Possible Virulence Factors.</title>
        <authorList>
            <person name="Susic N."/>
            <person name="Janezic S."/>
            <person name="Rupnik M."/>
            <person name="Geric Stare B."/>
        </authorList>
    </citation>
    <scope>NUCLEOTIDE SEQUENCE [LARGE SCALE GENOMIC DNA]</scope>
    <source>
        <strain evidence="3 4">I-1582</strain>
    </source>
</reference>
<dbReference type="Pfam" id="PF04542">
    <property type="entry name" value="Sigma70_r2"/>
    <property type="match status" value="1"/>
</dbReference>
<dbReference type="InterPro" id="IPR007627">
    <property type="entry name" value="RNA_pol_sigma70_r2"/>
</dbReference>
<feature type="domain" description="RNA polymerase sigma factor 70 region 4 type 2" evidence="2">
    <location>
        <begin position="110"/>
        <end position="155"/>
    </location>
</feature>
<dbReference type="GO" id="GO:0006352">
    <property type="term" value="P:DNA-templated transcription initiation"/>
    <property type="evidence" value="ECO:0007669"/>
    <property type="project" value="InterPro"/>
</dbReference>
<dbReference type="SUPFAM" id="SSF88659">
    <property type="entry name" value="Sigma3 and sigma4 domains of RNA polymerase sigma factors"/>
    <property type="match status" value="1"/>
</dbReference>
<dbReference type="NCBIfam" id="TIGR02937">
    <property type="entry name" value="sigma70-ECF"/>
    <property type="match status" value="1"/>
</dbReference>
<evidence type="ECO:0008006" key="5">
    <source>
        <dbReference type="Google" id="ProtNLM"/>
    </source>
</evidence>
<proteinExistence type="predicted"/>
<dbReference type="SUPFAM" id="SSF88946">
    <property type="entry name" value="Sigma2 domain of RNA polymerase sigma factors"/>
    <property type="match status" value="1"/>
</dbReference>
<evidence type="ECO:0000313" key="3">
    <source>
        <dbReference type="EMBL" id="KAF0823846.1"/>
    </source>
</evidence>
<name>A0A800MWL7_CYTFI</name>
<dbReference type="GO" id="GO:0003677">
    <property type="term" value="F:DNA binding"/>
    <property type="evidence" value="ECO:0007669"/>
    <property type="project" value="InterPro"/>
</dbReference>
<feature type="domain" description="RNA polymerase sigma-70 region 2" evidence="1">
    <location>
        <begin position="10"/>
        <end position="73"/>
    </location>
</feature>
<evidence type="ECO:0000313" key="4">
    <source>
        <dbReference type="Proteomes" id="UP000465778"/>
    </source>
</evidence>
<dbReference type="InterPro" id="IPR036388">
    <property type="entry name" value="WH-like_DNA-bd_sf"/>
</dbReference>
<dbReference type="InterPro" id="IPR013324">
    <property type="entry name" value="RNA_pol_sigma_r3/r4-like"/>
</dbReference>
<dbReference type="Gene3D" id="1.10.1740.10">
    <property type="match status" value="1"/>
</dbReference>
<comment type="caution">
    <text evidence="3">The sequence shown here is derived from an EMBL/GenBank/DDBJ whole genome shotgun (WGS) entry which is preliminary data.</text>
</comment>
<dbReference type="Proteomes" id="UP000465778">
    <property type="component" value="Unassembled WGS sequence"/>
</dbReference>
<organism evidence="3 4">
    <name type="scientific">Cytobacillus firmus</name>
    <name type="common">Bacillus firmus</name>
    <dbReference type="NCBI Taxonomy" id="1399"/>
    <lineage>
        <taxon>Bacteria</taxon>
        <taxon>Bacillati</taxon>
        <taxon>Bacillota</taxon>
        <taxon>Bacilli</taxon>
        <taxon>Bacillales</taxon>
        <taxon>Bacillaceae</taxon>
        <taxon>Cytobacillus</taxon>
    </lineage>
</organism>
<gene>
    <name evidence="3" type="ORF">KIS1582_2349</name>
</gene>